<accession>A0A085LP79</accession>
<dbReference type="EMBL" id="KL363354">
    <property type="protein sequence ID" value="KFD46775.1"/>
    <property type="molecule type" value="Genomic_DNA"/>
</dbReference>
<evidence type="ECO:0000256" key="1">
    <source>
        <dbReference type="SAM" id="MobiDB-lite"/>
    </source>
</evidence>
<organism evidence="2 3">
    <name type="scientific">Trichuris suis</name>
    <name type="common">pig whipworm</name>
    <dbReference type="NCBI Taxonomy" id="68888"/>
    <lineage>
        <taxon>Eukaryota</taxon>
        <taxon>Metazoa</taxon>
        <taxon>Ecdysozoa</taxon>
        <taxon>Nematoda</taxon>
        <taxon>Enoplea</taxon>
        <taxon>Dorylaimia</taxon>
        <taxon>Trichinellida</taxon>
        <taxon>Trichuridae</taxon>
        <taxon>Trichuris</taxon>
    </lineage>
</organism>
<evidence type="ECO:0000313" key="2">
    <source>
        <dbReference type="EMBL" id="KFD46775.1"/>
    </source>
</evidence>
<gene>
    <name evidence="2" type="ORF">M513_12356</name>
</gene>
<feature type="region of interest" description="Disordered" evidence="1">
    <location>
        <begin position="73"/>
        <end position="98"/>
    </location>
</feature>
<sequence>MVICAVHMHTFTRSMTPLSWRTDSAARSPWTLRIRELVVVIAPFPLPAERWFDLWSVERERCHTSERAVEWEPNGLLSGNQRATELSAPKSPLNGTTA</sequence>
<keyword evidence="3" id="KW-1185">Reference proteome</keyword>
<dbReference type="Proteomes" id="UP000030764">
    <property type="component" value="Unassembled WGS sequence"/>
</dbReference>
<protein>
    <submittedName>
        <fullName evidence="2">Uncharacterized protein</fullName>
    </submittedName>
</protein>
<dbReference type="AlphaFoldDB" id="A0A085LP79"/>
<proteinExistence type="predicted"/>
<name>A0A085LP79_9BILA</name>
<evidence type="ECO:0000313" key="3">
    <source>
        <dbReference type="Proteomes" id="UP000030764"/>
    </source>
</evidence>
<reference evidence="2 3" key="1">
    <citation type="journal article" date="2014" name="Nat. Genet.">
        <title>Genome and transcriptome of the porcine whipworm Trichuris suis.</title>
        <authorList>
            <person name="Jex A.R."/>
            <person name="Nejsum P."/>
            <person name="Schwarz E.M."/>
            <person name="Hu L."/>
            <person name="Young N.D."/>
            <person name="Hall R.S."/>
            <person name="Korhonen P.K."/>
            <person name="Liao S."/>
            <person name="Thamsborg S."/>
            <person name="Xia J."/>
            <person name="Xu P."/>
            <person name="Wang S."/>
            <person name="Scheerlinck J.P."/>
            <person name="Hofmann A."/>
            <person name="Sternberg P.W."/>
            <person name="Wang J."/>
            <person name="Gasser R.B."/>
        </authorList>
    </citation>
    <scope>NUCLEOTIDE SEQUENCE [LARGE SCALE GENOMIC DNA]</scope>
    <source>
        <strain evidence="2">DCEP-RM93M</strain>
    </source>
</reference>